<evidence type="ECO:0000313" key="3">
    <source>
        <dbReference type="EMBL" id="TLS38918.1"/>
    </source>
</evidence>
<dbReference type="OrthoDB" id="2135402at2"/>
<dbReference type="AlphaFoldDB" id="A0A5R9FB72"/>
<dbReference type="Proteomes" id="UP000308230">
    <property type="component" value="Unassembled WGS sequence"/>
</dbReference>
<sequence length="92" mass="10734">MSKRKERPDIEINVGGHEIVITKRYALLANLNDILIGLWFLIGSILFLWKTTHQIGVYFFIVGSAQLLIRPLIRIVRNIHLKRINPDYESSY</sequence>
<dbReference type="InterPro" id="IPR025424">
    <property type="entry name" value="YrhK_domain"/>
</dbReference>
<keyword evidence="1" id="KW-0472">Membrane</keyword>
<comment type="caution">
    <text evidence="3">The sequence shown here is derived from an EMBL/GenBank/DDBJ whole genome shotgun (WGS) entry which is preliminary data.</text>
</comment>
<keyword evidence="1" id="KW-0812">Transmembrane</keyword>
<organism evidence="3 4">
    <name type="scientific">Exobacillus caeni</name>
    <dbReference type="NCBI Taxonomy" id="2574798"/>
    <lineage>
        <taxon>Bacteria</taxon>
        <taxon>Bacillati</taxon>
        <taxon>Bacillota</taxon>
        <taxon>Bacilli</taxon>
        <taxon>Bacillales</taxon>
        <taxon>Guptibacillaceae</taxon>
        <taxon>Exobacillus</taxon>
    </lineage>
</organism>
<dbReference type="EMBL" id="SWLG01000001">
    <property type="protein sequence ID" value="TLS38918.1"/>
    <property type="molecule type" value="Genomic_DNA"/>
</dbReference>
<dbReference type="Pfam" id="PF14145">
    <property type="entry name" value="YrhK"/>
    <property type="match status" value="1"/>
</dbReference>
<keyword evidence="4" id="KW-1185">Reference proteome</keyword>
<accession>A0A5R9FB72</accession>
<keyword evidence="1" id="KW-1133">Transmembrane helix</keyword>
<proteinExistence type="predicted"/>
<evidence type="ECO:0000256" key="1">
    <source>
        <dbReference type="SAM" id="Phobius"/>
    </source>
</evidence>
<reference evidence="3 4" key="1">
    <citation type="submission" date="2019-04" db="EMBL/GenBank/DDBJ databases">
        <title>Bacillus caeni sp. nov., a bacterium isolated from mangrove sediment.</title>
        <authorList>
            <person name="Huang H."/>
            <person name="Mo K."/>
            <person name="Hu Y."/>
        </authorList>
    </citation>
    <scope>NUCLEOTIDE SEQUENCE [LARGE SCALE GENOMIC DNA]</scope>
    <source>
        <strain evidence="3 4">HB172195</strain>
    </source>
</reference>
<evidence type="ECO:0000259" key="2">
    <source>
        <dbReference type="Pfam" id="PF14145"/>
    </source>
</evidence>
<evidence type="ECO:0000313" key="4">
    <source>
        <dbReference type="Proteomes" id="UP000308230"/>
    </source>
</evidence>
<name>A0A5R9FB72_9BACL</name>
<gene>
    <name evidence="3" type="ORF">FCL54_00990</name>
</gene>
<feature type="domain" description="YrhK" evidence="2">
    <location>
        <begin position="23"/>
        <end position="79"/>
    </location>
</feature>
<protein>
    <recommendedName>
        <fullName evidence="2">YrhK domain-containing protein</fullName>
    </recommendedName>
</protein>
<feature type="transmembrane region" description="Helical" evidence="1">
    <location>
        <begin position="55"/>
        <end position="73"/>
    </location>
</feature>
<dbReference type="RefSeq" id="WP_138122235.1">
    <property type="nucleotide sequence ID" value="NZ_SWLG01000001.1"/>
</dbReference>
<feature type="transmembrane region" description="Helical" evidence="1">
    <location>
        <begin position="27"/>
        <end position="49"/>
    </location>
</feature>